<evidence type="ECO:0000259" key="12">
    <source>
        <dbReference type="PROSITE" id="PS50994"/>
    </source>
</evidence>
<dbReference type="FunFam" id="3.30.420.10:FF:000032">
    <property type="entry name" value="Retrovirus-related Pol polyprotein from transposon 297-like Protein"/>
    <property type="match status" value="1"/>
</dbReference>
<evidence type="ECO:0000259" key="11">
    <source>
        <dbReference type="PROSITE" id="PS50878"/>
    </source>
</evidence>
<evidence type="ECO:0000256" key="2">
    <source>
        <dbReference type="ARBA" id="ARBA00022670"/>
    </source>
</evidence>
<dbReference type="EMBL" id="CADCXU010028025">
    <property type="protein sequence ID" value="CAB0014534.1"/>
    <property type="molecule type" value="Genomic_DNA"/>
</dbReference>
<dbReference type="InterPro" id="IPR041588">
    <property type="entry name" value="Integrase_H2C2"/>
</dbReference>
<gene>
    <name evidence="13" type="ORF">NTEN_LOCUS18960</name>
</gene>
<evidence type="ECO:0000256" key="9">
    <source>
        <dbReference type="ARBA" id="ARBA00023268"/>
    </source>
</evidence>
<dbReference type="GO" id="GO:0003964">
    <property type="term" value="F:RNA-directed DNA polymerase activity"/>
    <property type="evidence" value="ECO:0007669"/>
    <property type="project" value="UniProtKB-KW"/>
</dbReference>
<evidence type="ECO:0000256" key="10">
    <source>
        <dbReference type="SAM" id="MobiDB-lite"/>
    </source>
</evidence>
<dbReference type="PANTHER" id="PTHR37984">
    <property type="entry name" value="PROTEIN CBG26694"/>
    <property type="match status" value="1"/>
</dbReference>
<dbReference type="CDD" id="cd09274">
    <property type="entry name" value="RNase_HI_RT_Ty3"/>
    <property type="match status" value="1"/>
</dbReference>
<dbReference type="Gene3D" id="3.30.70.270">
    <property type="match status" value="2"/>
</dbReference>
<evidence type="ECO:0000256" key="5">
    <source>
        <dbReference type="ARBA" id="ARBA00022722"/>
    </source>
</evidence>
<dbReference type="SUPFAM" id="SSF56672">
    <property type="entry name" value="DNA/RNA polymerases"/>
    <property type="match status" value="1"/>
</dbReference>
<dbReference type="InterPro" id="IPR001584">
    <property type="entry name" value="Integrase_cat-core"/>
</dbReference>
<keyword evidence="7" id="KW-0378">Hydrolase</keyword>
<dbReference type="PROSITE" id="PS50994">
    <property type="entry name" value="INTEGRASE"/>
    <property type="match status" value="1"/>
</dbReference>
<keyword evidence="2" id="KW-0645">Protease</keyword>
<dbReference type="InterPro" id="IPR043502">
    <property type="entry name" value="DNA/RNA_pol_sf"/>
</dbReference>
<dbReference type="InterPro" id="IPR036397">
    <property type="entry name" value="RNaseH_sf"/>
</dbReference>
<evidence type="ECO:0000256" key="8">
    <source>
        <dbReference type="ARBA" id="ARBA00022918"/>
    </source>
</evidence>
<accession>A0A6H5HCX3</accession>
<dbReference type="EC" id="2.7.7.49" evidence="1"/>
<dbReference type="Gene3D" id="3.30.420.10">
    <property type="entry name" value="Ribonuclease H-like superfamily/Ribonuclease H"/>
    <property type="match status" value="1"/>
</dbReference>
<dbReference type="GO" id="GO:0004519">
    <property type="term" value="F:endonuclease activity"/>
    <property type="evidence" value="ECO:0007669"/>
    <property type="project" value="UniProtKB-KW"/>
</dbReference>
<keyword evidence="5" id="KW-0540">Nuclease</keyword>
<dbReference type="Pfam" id="PF17919">
    <property type="entry name" value="RT_RNaseH_2"/>
    <property type="match status" value="1"/>
</dbReference>
<organism evidence="13 14">
    <name type="scientific">Nesidiocoris tenuis</name>
    <dbReference type="NCBI Taxonomy" id="355587"/>
    <lineage>
        <taxon>Eukaryota</taxon>
        <taxon>Metazoa</taxon>
        <taxon>Ecdysozoa</taxon>
        <taxon>Arthropoda</taxon>
        <taxon>Hexapoda</taxon>
        <taxon>Insecta</taxon>
        <taxon>Pterygota</taxon>
        <taxon>Neoptera</taxon>
        <taxon>Paraneoptera</taxon>
        <taxon>Hemiptera</taxon>
        <taxon>Heteroptera</taxon>
        <taxon>Panheteroptera</taxon>
        <taxon>Cimicomorpha</taxon>
        <taxon>Miridae</taxon>
        <taxon>Dicyphina</taxon>
        <taxon>Nesidiocoris</taxon>
    </lineage>
</organism>
<dbReference type="InterPro" id="IPR043128">
    <property type="entry name" value="Rev_trsase/Diguanyl_cyclase"/>
</dbReference>
<dbReference type="CDD" id="cd01647">
    <property type="entry name" value="RT_LTR"/>
    <property type="match status" value="1"/>
</dbReference>
<dbReference type="PROSITE" id="PS50878">
    <property type="entry name" value="RT_POL"/>
    <property type="match status" value="1"/>
</dbReference>
<dbReference type="AlphaFoldDB" id="A0A6H5HCX3"/>
<keyword evidence="14" id="KW-1185">Reference proteome</keyword>
<dbReference type="InterPro" id="IPR012337">
    <property type="entry name" value="RNaseH-like_sf"/>
</dbReference>
<evidence type="ECO:0000313" key="13">
    <source>
        <dbReference type="EMBL" id="CAB0014534.1"/>
    </source>
</evidence>
<sequence length="840" mass="95630">MIQEGICRPSKSAWASPLHMVKKKSGDWRPCGDFRRLNSLTKPDRYPIPNLRDATTSMAGSTIFTKIDLMKAYLQIPVHPDDIPKTAIITPFGLFEFVKMPFGLRSAAQTFQRFMDSVTRDLPFVKVYIDDCLIFSRSPEEHLRHLEMFFARLAQQHLRINLGKCEFAKPSISFLGYQISSEGISPLPDKVEAIRNYTKPKTVREMKRFLGMINFYHHLHKDMAKLQAPLHPQNQLHGSTPIVWTSQMEEAFESCKRILSEDIVLSFPEPDAPLSLSADASEVAIGGAIHQLVNGLQLPLAFFSRKISPTEARYSTYDRELLAVYETIRYFSYILEGRPFTIYTDHRPLTHAFTKKADGLSPRQLRHLSYISEFSTDIRYVKGTANVTADALSRVEAIVRRTVSPEELAEAQSSDVELRDLLETPSKSSLQLRKIAIEGSELLCDISTDRARPFVPELYRYSIFRQFHSISHAGTRATSAMISDRFVWPRMRIDIARWVRQCHSCQLAKVQRHEKSPLVKFLLPDERFSHVHVDVVGPLPPSRGATYLLTCTDRFTRWIEALPMENQTAETVAFTFFNGWVARFGTPLTMVTDQGRSFTSNLFHQVASILGIEIRHTSSYHPQTNGLLERQHRALKAAIMARTDRPERWMQELPVVLLGLRSSVKVDLDTSSANLVYGTSLRLPGEFFETNPNPEPNPSDYVQRLHELFDNVRSSPTSWHTTDKTFTHPELDFCSHVYLRNDAVRTSLQRPYSGPHKVVKRASKTFVIVVRGHQVKVTRDRLKPAFAVREESSEPWVPVTLASPQQPARPPISNAPAPARRTASGRRVRFPAHLGDFVVS</sequence>
<evidence type="ECO:0000256" key="4">
    <source>
        <dbReference type="ARBA" id="ARBA00022695"/>
    </source>
</evidence>
<keyword evidence="6" id="KW-0255">Endonuclease</keyword>
<dbReference type="GO" id="GO:0006508">
    <property type="term" value="P:proteolysis"/>
    <property type="evidence" value="ECO:0007669"/>
    <property type="project" value="UniProtKB-KW"/>
</dbReference>
<dbReference type="PANTHER" id="PTHR37984:SF5">
    <property type="entry name" value="PROTEIN NYNRIN-LIKE"/>
    <property type="match status" value="1"/>
</dbReference>
<dbReference type="Pfam" id="PF00078">
    <property type="entry name" value="RVT_1"/>
    <property type="match status" value="1"/>
</dbReference>
<protein>
    <recommendedName>
        <fullName evidence="1">RNA-directed DNA polymerase</fullName>
        <ecNumber evidence="1">2.7.7.49</ecNumber>
    </recommendedName>
</protein>
<dbReference type="InterPro" id="IPR041577">
    <property type="entry name" value="RT_RNaseH_2"/>
</dbReference>
<evidence type="ECO:0000256" key="6">
    <source>
        <dbReference type="ARBA" id="ARBA00022759"/>
    </source>
</evidence>
<dbReference type="InterPro" id="IPR050951">
    <property type="entry name" value="Retrovirus_Pol_polyprotein"/>
</dbReference>
<evidence type="ECO:0000313" key="14">
    <source>
        <dbReference type="Proteomes" id="UP000479000"/>
    </source>
</evidence>
<dbReference type="Proteomes" id="UP000479000">
    <property type="component" value="Unassembled WGS sequence"/>
</dbReference>
<feature type="domain" description="Reverse transcriptase" evidence="11">
    <location>
        <begin position="2"/>
        <end position="179"/>
    </location>
</feature>
<dbReference type="FunFam" id="3.10.10.10:FF:000007">
    <property type="entry name" value="Retrovirus-related Pol polyprotein from transposon 17.6-like Protein"/>
    <property type="match status" value="1"/>
</dbReference>
<dbReference type="SUPFAM" id="SSF53098">
    <property type="entry name" value="Ribonuclease H-like"/>
    <property type="match status" value="1"/>
</dbReference>
<proteinExistence type="predicted"/>
<keyword evidence="4" id="KW-0548">Nucleotidyltransferase</keyword>
<dbReference type="Gene3D" id="1.10.340.70">
    <property type="match status" value="1"/>
</dbReference>
<feature type="region of interest" description="Disordered" evidence="10">
    <location>
        <begin position="802"/>
        <end position="824"/>
    </location>
</feature>
<feature type="domain" description="Integrase catalytic" evidence="12">
    <location>
        <begin position="520"/>
        <end position="692"/>
    </location>
</feature>
<dbReference type="GO" id="GO:0015074">
    <property type="term" value="P:DNA integration"/>
    <property type="evidence" value="ECO:0007669"/>
    <property type="project" value="InterPro"/>
</dbReference>
<feature type="non-terminal residue" evidence="13">
    <location>
        <position position="840"/>
    </location>
</feature>
<keyword evidence="8" id="KW-0695">RNA-directed DNA polymerase</keyword>
<keyword evidence="9" id="KW-0511">Multifunctional enzyme</keyword>
<evidence type="ECO:0000256" key="1">
    <source>
        <dbReference type="ARBA" id="ARBA00012493"/>
    </source>
</evidence>
<name>A0A6H5HCX3_9HEMI</name>
<evidence type="ECO:0000256" key="3">
    <source>
        <dbReference type="ARBA" id="ARBA00022679"/>
    </source>
</evidence>
<dbReference type="OrthoDB" id="6628266at2759"/>
<dbReference type="GO" id="GO:0003676">
    <property type="term" value="F:nucleic acid binding"/>
    <property type="evidence" value="ECO:0007669"/>
    <property type="project" value="InterPro"/>
</dbReference>
<dbReference type="Gene3D" id="3.10.10.10">
    <property type="entry name" value="HIV Type 1 Reverse Transcriptase, subunit A, domain 1"/>
    <property type="match status" value="1"/>
</dbReference>
<dbReference type="InterPro" id="IPR000477">
    <property type="entry name" value="RT_dom"/>
</dbReference>
<dbReference type="FunFam" id="3.30.70.270:FF:000020">
    <property type="entry name" value="Transposon Tf2-6 polyprotein-like Protein"/>
    <property type="match status" value="1"/>
</dbReference>
<keyword evidence="3" id="KW-0808">Transferase</keyword>
<evidence type="ECO:0000256" key="7">
    <source>
        <dbReference type="ARBA" id="ARBA00022801"/>
    </source>
</evidence>
<dbReference type="Pfam" id="PF17921">
    <property type="entry name" value="Integrase_H2C2"/>
    <property type="match status" value="1"/>
</dbReference>
<dbReference type="Pfam" id="PF00665">
    <property type="entry name" value="rve"/>
    <property type="match status" value="1"/>
</dbReference>
<reference evidence="13 14" key="1">
    <citation type="submission" date="2020-02" db="EMBL/GenBank/DDBJ databases">
        <authorList>
            <person name="Ferguson B K."/>
        </authorList>
    </citation>
    <scope>NUCLEOTIDE SEQUENCE [LARGE SCALE GENOMIC DNA]</scope>
</reference>
<dbReference type="GO" id="GO:0008233">
    <property type="term" value="F:peptidase activity"/>
    <property type="evidence" value="ECO:0007669"/>
    <property type="project" value="UniProtKB-KW"/>
</dbReference>
<dbReference type="GO" id="GO:0042575">
    <property type="term" value="C:DNA polymerase complex"/>
    <property type="evidence" value="ECO:0007669"/>
    <property type="project" value="UniProtKB-ARBA"/>
</dbReference>